<evidence type="ECO:0000256" key="7">
    <source>
        <dbReference type="SAM" id="Phobius"/>
    </source>
</evidence>
<feature type="transmembrane region" description="Helical" evidence="7">
    <location>
        <begin position="276"/>
        <end position="294"/>
    </location>
</feature>
<reference evidence="10" key="1">
    <citation type="submission" date="2016-10" db="EMBL/GenBank/DDBJ databases">
        <authorList>
            <person name="Varghese N."/>
            <person name="Submissions S."/>
        </authorList>
    </citation>
    <scope>NUCLEOTIDE SEQUENCE [LARGE SCALE GENOMIC DNA]</scope>
    <source>
        <strain evidence="10">P18</strain>
    </source>
</reference>
<name>A0A1I5XR10_9FIRM</name>
<evidence type="ECO:0000256" key="2">
    <source>
        <dbReference type="ARBA" id="ARBA00008335"/>
    </source>
</evidence>
<dbReference type="EMBL" id="FOXO01000036">
    <property type="protein sequence ID" value="SFQ34340.1"/>
    <property type="molecule type" value="Genomic_DNA"/>
</dbReference>
<evidence type="ECO:0000313" key="10">
    <source>
        <dbReference type="Proteomes" id="UP000182624"/>
    </source>
</evidence>
<organism evidence="9 10">
    <name type="scientific">Butyrivibrio proteoclasticus</name>
    <dbReference type="NCBI Taxonomy" id="43305"/>
    <lineage>
        <taxon>Bacteria</taxon>
        <taxon>Bacillati</taxon>
        <taxon>Bacillota</taxon>
        <taxon>Clostridia</taxon>
        <taxon>Lachnospirales</taxon>
        <taxon>Lachnospiraceae</taxon>
        <taxon>Butyrivibrio</taxon>
    </lineage>
</organism>
<feature type="transmembrane region" description="Helical" evidence="7">
    <location>
        <begin position="137"/>
        <end position="155"/>
    </location>
</feature>
<dbReference type="InterPro" id="IPR011701">
    <property type="entry name" value="MFS"/>
</dbReference>
<feature type="transmembrane region" description="Helical" evidence="7">
    <location>
        <begin position="248"/>
        <end position="269"/>
    </location>
</feature>
<protein>
    <submittedName>
        <fullName evidence="9">Fucose permease</fullName>
    </submittedName>
</protein>
<dbReference type="PANTHER" id="PTHR23514:SF3">
    <property type="entry name" value="BYPASS OF STOP CODON PROTEIN 6"/>
    <property type="match status" value="1"/>
</dbReference>
<feature type="transmembrane region" description="Helical" evidence="7">
    <location>
        <begin position="332"/>
        <end position="352"/>
    </location>
</feature>
<dbReference type="InterPro" id="IPR051788">
    <property type="entry name" value="MFS_Transporter"/>
</dbReference>
<comment type="subcellular location">
    <subcellularLocation>
        <location evidence="1">Cell membrane</location>
        <topology evidence="1">Multi-pass membrane protein</topology>
    </subcellularLocation>
</comment>
<feature type="transmembrane region" description="Helical" evidence="7">
    <location>
        <begin position="364"/>
        <end position="388"/>
    </location>
</feature>
<keyword evidence="5 7" id="KW-1133">Transmembrane helix</keyword>
<evidence type="ECO:0000256" key="5">
    <source>
        <dbReference type="ARBA" id="ARBA00022989"/>
    </source>
</evidence>
<keyword evidence="3" id="KW-0813">Transport</keyword>
<evidence type="ECO:0000313" key="9">
    <source>
        <dbReference type="EMBL" id="SFQ34340.1"/>
    </source>
</evidence>
<accession>A0A1I5XR10</accession>
<dbReference type="GO" id="GO:0022857">
    <property type="term" value="F:transmembrane transporter activity"/>
    <property type="evidence" value="ECO:0007669"/>
    <property type="project" value="InterPro"/>
</dbReference>
<evidence type="ECO:0000256" key="6">
    <source>
        <dbReference type="ARBA" id="ARBA00023136"/>
    </source>
</evidence>
<dbReference type="Proteomes" id="UP000182624">
    <property type="component" value="Unassembled WGS sequence"/>
</dbReference>
<comment type="similarity">
    <text evidence="2">Belongs to the major facilitator superfamily.</text>
</comment>
<dbReference type="GO" id="GO:0005886">
    <property type="term" value="C:plasma membrane"/>
    <property type="evidence" value="ECO:0007669"/>
    <property type="project" value="UniProtKB-SubCell"/>
</dbReference>
<evidence type="ECO:0000256" key="4">
    <source>
        <dbReference type="ARBA" id="ARBA00022692"/>
    </source>
</evidence>
<feature type="transmembrane region" description="Helical" evidence="7">
    <location>
        <begin position="208"/>
        <end position="228"/>
    </location>
</feature>
<sequence>MNSNDKSEKFDFLWLVLFLIIFINGFEAGGYQASLRSIGQNYDLSETSKGLFAATELFATMLAPLILGAWADANVKTKCIKLLLVIQFVAAAGIQIIGLQSAFVVGVFFLGLTTSALQFISIAALADSYPISGSKKIGFMTSMYALGALVAPLVVEYYLGLGLTWKVLFVILAVGSLISFAGIMASGEGKREAAARGASADGSTKKETEFFLMGILLLCVIMCIYVGFENGFAYFVETLFADVLDSSLGRYALSVFWAMMIPSRVFVGYFAKRARAILLTALVAIPLLTVLVALMDNSLVVFALCIPLGFASGAIYPCVLNMMIPFAGKNTAFSTGMITTATGIGGVVFTALTGFNAEHLGMRMAIGILAAFYIFSIAAAICAGRMYLKRSQGTNGAS</sequence>
<evidence type="ECO:0000256" key="1">
    <source>
        <dbReference type="ARBA" id="ARBA00004651"/>
    </source>
</evidence>
<keyword evidence="6 7" id="KW-0472">Membrane</keyword>
<feature type="transmembrane region" description="Helical" evidence="7">
    <location>
        <begin position="300"/>
        <end position="320"/>
    </location>
</feature>
<dbReference type="InterPro" id="IPR036259">
    <property type="entry name" value="MFS_trans_sf"/>
</dbReference>
<feature type="transmembrane region" description="Helical" evidence="7">
    <location>
        <begin position="12"/>
        <end position="31"/>
    </location>
</feature>
<dbReference type="InterPro" id="IPR020846">
    <property type="entry name" value="MFS_dom"/>
</dbReference>
<dbReference type="PROSITE" id="PS50850">
    <property type="entry name" value="MFS"/>
    <property type="match status" value="1"/>
</dbReference>
<feature type="domain" description="Major facilitator superfamily (MFS) profile" evidence="8">
    <location>
        <begin position="13"/>
        <end position="394"/>
    </location>
</feature>
<feature type="transmembrane region" description="Helical" evidence="7">
    <location>
        <begin position="105"/>
        <end position="125"/>
    </location>
</feature>
<gene>
    <name evidence="9" type="ORF">SAMN04487928_13620</name>
</gene>
<dbReference type="PANTHER" id="PTHR23514">
    <property type="entry name" value="BYPASS OF STOP CODON PROTEIN 6"/>
    <property type="match status" value="1"/>
</dbReference>
<dbReference type="Pfam" id="PF07690">
    <property type="entry name" value="MFS_1"/>
    <property type="match status" value="1"/>
</dbReference>
<dbReference type="RefSeq" id="WP_074891412.1">
    <property type="nucleotide sequence ID" value="NZ_FOXO01000036.1"/>
</dbReference>
<keyword evidence="10" id="KW-1185">Reference proteome</keyword>
<keyword evidence="4 7" id="KW-0812">Transmembrane</keyword>
<evidence type="ECO:0000256" key="3">
    <source>
        <dbReference type="ARBA" id="ARBA00022448"/>
    </source>
</evidence>
<dbReference type="AlphaFoldDB" id="A0A1I5XR10"/>
<dbReference type="OrthoDB" id="2018929at2"/>
<feature type="transmembrane region" description="Helical" evidence="7">
    <location>
        <begin position="51"/>
        <end position="70"/>
    </location>
</feature>
<evidence type="ECO:0000259" key="8">
    <source>
        <dbReference type="PROSITE" id="PS50850"/>
    </source>
</evidence>
<dbReference type="SUPFAM" id="SSF103473">
    <property type="entry name" value="MFS general substrate transporter"/>
    <property type="match status" value="1"/>
</dbReference>
<proteinExistence type="inferred from homology"/>
<feature type="transmembrane region" description="Helical" evidence="7">
    <location>
        <begin position="82"/>
        <end position="99"/>
    </location>
</feature>
<feature type="transmembrane region" description="Helical" evidence="7">
    <location>
        <begin position="167"/>
        <end position="187"/>
    </location>
</feature>
<dbReference type="Gene3D" id="1.20.1250.20">
    <property type="entry name" value="MFS general substrate transporter like domains"/>
    <property type="match status" value="2"/>
</dbReference>